<accession>A0ABV8FC00</accession>
<dbReference type="Proteomes" id="UP001595698">
    <property type="component" value="Unassembled WGS sequence"/>
</dbReference>
<comment type="caution">
    <text evidence="1">The sequence shown here is derived from an EMBL/GenBank/DDBJ whole genome shotgun (WGS) entry which is preliminary data.</text>
</comment>
<name>A0ABV8FC00_9ACTN</name>
<proteinExistence type="predicted"/>
<dbReference type="EMBL" id="JBHSBC010000046">
    <property type="protein sequence ID" value="MFC3985391.1"/>
    <property type="molecule type" value="Genomic_DNA"/>
</dbReference>
<gene>
    <name evidence="1" type="ORF">ACFOYY_35040</name>
</gene>
<sequence>MGGLPPWIERPDLPVRVPYDRQSRLVADVLRPLWLSRREWAFGLLVLTLAMVGRAAGGWPGALVAVGLLAAVLLGPPPMRRWTLRVFRHARVRRRWDKACRFAGLTTSNGRIPRITKVMDSPAGERVRVRMPGGLAVPDLEERGEHIAADLEVRDVRIRRDPENARFAAVEIVRRDPLGSRGVLAWPWRDAWRTTPVVSMWEPFPVAVGEDGAVLTVSWFDDNHEPGDEEEPA</sequence>
<reference evidence="2" key="1">
    <citation type="journal article" date="2019" name="Int. J. Syst. Evol. Microbiol.">
        <title>The Global Catalogue of Microorganisms (GCM) 10K type strain sequencing project: providing services to taxonomists for standard genome sequencing and annotation.</title>
        <authorList>
            <consortium name="The Broad Institute Genomics Platform"/>
            <consortium name="The Broad Institute Genome Sequencing Center for Infectious Disease"/>
            <person name="Wu L."/>
            <person name="Ma J."/>
        </authorList>
    </citation>
    <scope>NUCLEOTIDE SEQUENCE [LARGE SCALE GENOMIC DNA]</scope>
    <source>
        <strain evidence="2">TBRC 7912</strain>
    </source>
</reference>
<evidence type="ECO:0000313" key="2">
    <source>
        <dbReference type="Proteomes" id="UP001595698"/>
    </source>
</evidence>
<organism evidence="1 2">
    <name type="scientific">Streptosporangium jomthongense</name>
    <dbReference type="NCBI Taxonomy" id="1193683"/>
    <lineage>
        <taxon>Bacteria</taxon>
        <taxon>Bacillati</taxon>
        <taxon>Actinomycetota</taxon>
        <taxon>Actinomycetes</taxon>
        <taxon>Streptosporangiales</taxon>
        <taxon>Streptosporangiaceae</taxon>
        <taxon>Streptosporangium</taxon>
    </lineage>
</organism>
<keyword evidence="2" id="KW-1185">Reference proteome</keyword>
<dbReference type="RefSeq" id="WP_386195459.1">
    <property type="nucleotide sequence ID" value="NZ_JBHSBC010000046.1"/>
</dbReference>
<protein>
    <submittedName>
        <fullName evidence="1">Uncharacterized protein</fullName>
    </submittedName>
</protein>
<evidence type="ECO:0000313" key="1">
    <source>
        <dbReference type="EMBL" id="MFC3985391.1"/>
    </source>
</evidence>